<feature type="compositionally biased region" description="Low complexity" evidence="1">
    <location>
        <begin position="73"/>
        <end position="86"/>
    </location>
</feature>
<feature type="compositionally biased region" description="Polar residues" evidence="1">
    <location>
        <begin position="250"/>
        <end position="260"/>
    </location>
</feature>
<name>A0A6A6TXE2_9PEZI</name>
<feature type="compositionally biased region" description="Low complexity" evidence="1">
    <location>
        <begin position="280"/>
        <end position="290"/>
    </location>
</feature>
<accession>A0A6A6TXE2</accession>
<evidence type="ECO:0000256" key="1">
    <source>
        <dbReference type="SAM" id="MobiDB-lite"/>
    </source>
</evidence>
<dbReference type="InterPro" id="IPR056929">
    <property type="entry name" value="Znf_RING-like"/>
</dbReference>
<feature type="domain" description="RING zinc finger-like" evidence="2">
    <location>
        <begin position="314"/>
        <end position="361"/>
    </location>
</feature>
<organism evidence="3 4">
    <name type="scientific">Microthyrium microscopicum</name>
    <dbReference type="NCBI Taxonomy" id="703497"/>
    <lineage>
        <taxon>Eukaryota</taxon>
        <taxon>Fungi</taxon>
        <taxon>Dikarya</taxon>
        <taxon>Ascomycota</taxon>
        <taxon>Pezizomycotina</taxon>
        <taxon>Dothideomycetes</taxon>
        <taxon>Dothideomycetes incertae sedis</taxon>
        <taxon>Microthyriales</taxon>
        <taxon>Microthyriaceae</taxon>
        <taxon>Microthyrium</taxon>
    </lineage>
</organism>
<evidence type="ECO:0000259" key="2">
    <source>
        <dbReference type="Pfam" id="PF25080"/>
    </source>
</evidence>
<reference evidence="3" key="1">
    <citation type="journal article" date="2020" name="Stud. Mycol.">
        <title>101 Dothideomycetes genomes: a test case for predicting lifestyles and emergence of pathogens.</title>
        <authorList>
            <person name="Haridas S."/>
            <person name="Albert R."/>
            <person name="Binder M."/>
            <person name="Bloem J."/>
            <person name="Labutti K."/>
            <person name="Salamov A."/>
            <person name="Andreopoulos B."/>
            <person name="Baker S."/>
            <person name="Barry K."/>
            <person name="Bills G."/>
            <person name="Bluhm B."/>
            <person name="Cannon C."/>
            <person name="Castanera R."/>
            <person name="Culley D."/>
            <person name="Daum C."/>
            <person name="Ezra D."/>
            <person name="Gonzalez J."/>
            <person name="Henrissat B."/>
            <person name="Kuo A."/>
            <person name="Liang C."/>
            <person name="Lipzen A."/>
            <person name="Lutzoni F."/>
            <person name="Magnuson J."/>
            <person name="Mondo S."/>
            <person name="Nolan M."/>
            <person name="Ohm R."/>
            <person name="Pangilinan J."/>
            <person name="Park H.-J."/>
            <person name="Ramirez L."/>
            <person name="Alfaro M."/>
            <person name="Sun H."/>
            <person name="Tritt A."/>
            <person name="Yoshinaga Y."/>
            <person name="Zwiers L.-H."/>
            <person name="Turgeon B."/>
            <person name="Goodwin S."/>
            <person name="Spatafora J."/>
            <person name="Crous P."/>
            <person name="Grigoriev I."/>
        </authorList>
    </citation>
    <scope>NUCLEOTIDE SEQUENCE</scope>
    <source>
        <strain evidence="3">CBS 115976</strain>
    </source>
</reference>
<protein>
    <recommendedName>
        <fullName evidence="2">RING zinc finger-like domain-containing protein</fullName>
    </recommendedName>
</protein>
<feature type="compositionally biased region" description="Basic and acidic residues" evidence="1">
    <location>
        <begin position="175"/>
        <end position="190"/>
    </location>
</feature>
<keyword evidence="4" id="KW-1185">Reference proteome</keyword>
<dbReference type="Pfam" id="PF25080">
    <property type="entry name" value="zf_RING-like"/>
    <property type="match status" value="1"/>
</dbReference>
<gene>
    <name evidence="3" type="ORF">BT63DRAFT_107338</name>
</gene>
<feature type="region of interest" description="Disordered" evidence="1">
    <location>
        <begin position="65"/>
        <end position="89"/>
    </location>
</feature>
<feature type="compositionally biased region" description="Polar residues" evidence="1">
    <location>
        <begin position="191"/>
        <end position="206"/>
    </location>
</feature>
<evidence type="ECO:0000313" key="4">
    <source>
        <dbReference type="Proteomes" id="UP000799302"/>
    </source>
</evidence>
<dbReference type="Proteomes" id="UP000799302">
    <property type="component" value="Unassembled WGS sequence"/>
</dbReference>
<dbReference type="EMBL" id="MU004243">
    <property type="protein sequence ID" value="KAF2664390.1"/>
    <property type="molecule type" value="Genomic_DNA"/>
</dbReference>
<dbReference type="OrthoDB" id="5405791at2759"/>
<proteinExistence type="predicted"/>
<sequence length="376" mass="41687">MPATSALAQTAEVVCPLKNSDGSHCRKRCTGDKRYRSMIEHVRRVHSEHYIAKLPATEESFSLMVNTPPSERPQQPQQHSLQHSPQNAIPGPVDYNHMYKNEFTYPGATRSSDEYRRGSILPAANAAEVLAQLHAHQPPTINWEQDHNYGQDLFTDGDSMGPRLPPIDPPTDPRLLLDDPYREPSRHRDGLNSTISRSPPYRSSTLPPAGRLTGNKPQRPQEDSRDLTPVPPSPRFGNRASLPPLLSAPHFQNNTYTASPLQRALTPPPPEHNDLQPFPSVESSVDSSKSGQNFHISSHGLSDSSPQFAHHVQIYCAGCHRLSVLQQSYACTECICGLCKDCVDAICTDSTRRRAVGCPRCNGIGGKFKPFQLDIR</sequence>
<feature type="region of interest" description="Disordered" evidence="1">
    <location>
        <begin position="141"/>
        <end position="298"/>
    </location>
</feature>
<feature type="compositionally biased region" description="Pro residues" evidence="1">
    <location>
        <begin position="163"/>
        <end position="172"/>
    </location>
</feature>
<dbReference type="AlphaFoldDB" id="A0A6A6TXE2"/>
<evidence type="ECO:0000313" key="3">
    <source>
        <dbReference type="EMBL" id="KAF2664390.1"/>
    </source>
</evidence>